<keyword evidence="2" id="KW-0067">ATP-binding</keyword>
<proteinExistence type="predicted"/>
<dbReference type="GO" id="GO:0005524">
    <property type="term" value="F:ATP binding"/>
    <property type="evidence" value="ECO:0007669"/>
    <property type="project" value="UniProtKB-KW"/>
</dbReference>
<organism evidence="2 3">
    <name type="scientific">Agrobacterium tumefaciens</name>
    <dbReference type="NCBI Taxonomy" id="358"/>
    <lineage>
        <taxon>Bacteria</taxon>
        <taxon>Pseudomonadati</taxon>
        <taxon>Pseudomonadota</taxon>
        <taxon>Alphaproteobacteria</taxon>
        <taxon>Hyphomicrobiales</taxon>
        <taxon>Rhizobiaceae</taxon>
        <taxon>Rhizobium/Agrobacterium group</taxon>
        <taxon>Agrobacterium</taxon>
        <taxon>Agrobacterium tumefaciens complex</taxon>
    </lineage>
</organism>
<sequence length="91" mass="10397">MGGLLSPVRHFLSAFCEAGRVVEHIYEKRYATVTSQAPVEHCYDMIGNPTSADAVLDRLVYNAYCNKLSRERMRRQRFVTVAQTAQACRRD</sequence>
<keyword evidence="2" id="KW-0547">Nucleotide-binding</keyword>
<dbReference type="Proteomes" id="UP000702952">
    <property type="component" value="Unassembled WGS sequence"/>
</dbReference>
<comment type="caution">
    <text evidence="2">The sequence shown here is derived from an EMBL/GenBank/DDBJ whole genome shotgun (WGS) entry which is preliminary data.</text>
</comment>
<dbReference type="AlphaFoldDB" id="A0AA44F6J1"/>
<dbReference type="Pfam" id="PF01695">
    <property type="entry name" value="IstB_IS21"/>
    <property type="match status" value="1"/>
</dbReference>
<name>A0AA44F6J1_AGRTU</name>
<feature type="domain" description="IstB-like ATP-binding" evidence="1">
    <location>
        <begin position="21"/>
        <end position="77"/>
    </location>
</feature>
<gene>
    <name evidence="2" type="ORF">G6M46_16105</name>
</gene>
<protein>
    <submittedName>
        <fullName evidence="2">ATP-binding protein</fullName>
    </submittedName>
</protein>
<evidence type="ECO:0000313" key="3">
    <source>
        <dbReference type="Proteomes" id="UP000702952"/>
    </source>
</evidence>
<evidence type="ECO:0000313" key="2">
    <source>
        <dbReference type="EMBL" id="NTC29660.1"/>
    </source>
</evidence>
<dbReference type="EMBL" id="JAAMAY010000027">
    <property type="protein sequence ID" value="NTC29660.1"/>
    <property type="molecule type" value="Genomic_DNA"/>
</dbReference>
<reference evidence="2" key="1">
    <citation type="journal article" date="2020" name="Science">
        <title>Unexpected conservation and global transmission of agrobacterial virulence plasmids.</title>
        <authorList>
            <person name="Weisberg A.J."/>
            <person name="Davis E.W. 2nd"/>
            <person name="Tabima J."/>
            <person name="Belcher M.S."/>
            <person name="Miller M."/>
            <person name="Kuo C.H."/>
            <person name="Loper J.E."/>
            <person name="Grunwald N.J."/>
            <person name="Putnam M.L."/>
            <person name="Chang J.H."/>
        </authorList>
    </citation>
    <scope>NUCLEOTIDE SEQUENCE</scope>
    <source>
        <strain evidence="2">17-1853-1a</strain>
    </source>
</reference>
<evidence type="ECO:0000259" key="1">
    <source>
        <dbReference type="Pfam" id="PF01695"/>
    </source>
</evidence>
<dbReference type="RefSeq" id="WP_174019006.1">
    <property type="nucleotide sequence ID" value="NZ_JAAMAX010000080.1"/>
</dbReference>
<accession>A0AA44F6J1</accession>
<dbReference type="InterPro" id="IPR002611">
    <property type="entry name" value="IstB_ATP-bd"/>
</dbReference>